<dbReference type="Gene3D" id="3.50.50.60">
    <property type="entry name" value="FAD/NAD(P)-binding domain"/>
    <property type="match status" value="2"/>
</dbReference>
<dbReference type="InterPro" id="IPR004099">
    <property type="entry name" value="Pyr_nucl-diS_OxRdtase_dimer"/>
</dbReference>
<keyword evidence="5" id="KW-0560">Oxidoreductase</keyword>
<dbReference type="GO" id="GO:0050660">
    <property type="term" value="F:flavin adenine dinucleotide binding"/>
    <property type="evidence" value="ECO:0007669"/>
    <property type="project" value="TreeGrafter"/>
</dbReference>
<dbReference type="InterPro" id="IPR023753">
    <property type="entry name" value="FAD/NAD-binding_dom"/>
</dbReference>
<evidence type="ECO:0000256" key="3">
    <source>
        <dbReference type="ARBA" id="ARBA00022630"/>
    </source>
</evidence>
<name>A0A382RRX0_9ZZZZ</name>
<comment type="similarity">
    <text evidence="2">Belongs to the class-I pyridine nucleotide-disulfide oxidoreductase family.</text>
</comment>
<evidence type="ECO:0000256" key="2">
    <source>
        <dbReference type="ARBA" id="ARBA00007532"/>
    </source>
</evidence>
<feature type="non-terminal residue" evidence="9">
    <location>
        <position position="1"/>
    </location>
</feature>
<proteinExistence type="inferred from homology"/>
<keyword evidence="6" id="KW-0520">NAD</keyword>
<dbReference type="AlphaFoldDB" id="A0A382RRX0"/>
<dbReference type="PANTHER" id="PTHR22912">
    <property type="entry name" value="DISULFIDE OXIDOREDUCTASE"/>
    <property type="match status" value="1"/>
</dbReference>
<keyword evidence="3" id="KW-0285">Flavoprotein</keyword>
<gene>
    <name evidence="9" type="ORF">METZ01_LOCUS352671</name>
</gene>
<dbReference type="PRINTS" id="PR00411">
    <property type="entry name" value="PNDRDTASEI"/>
</dbReference>
<dbReference type="PRINTS" id="PR00368">
    <property type="entry name" value="FADPNR"/>
</dbReference>
<dbReference type="InterPro" id="IPR036188">
    <property type="entry name" value="FAD/NAD-bd_sf"/>
</dbReference>
<dbReference type="FunFam" id="3.30.390.30:FF:000001">
    <property type="entry name" value="Dihydrolipoyl dehydrogenase"/>
    <property type="match status" value="1"/>
</dbReference>
<evidence type="ECO:0000256" key="1">
    <source>
        <dbReference type="ARBA" id="ARBA00001974"/>
    </source>
</evidence>
<dbReference type="Pfam" id="PF02852">
    <property type="entry name" value="Pyr_redox_dim"/>
    <property type="match status" value="1"/>
</dbReference>
<protein>
    <recommendedName>
        <fullName evidence="10">Dihydrolipoyl dehydrogenase</fullName>
    </recommendedName>
</protein>
<comment type="cofactor">
    <cofactor evidence="1">
        <name>FAD</name>
        <dbReference type="ChEBI" id="CHEBI:57692"/>
    </cofactor>
</comment>
<keyword evidence="4" id="KW-0274">FAD</keyword>
<evidence type="ECO:0000256" key="5">
    <source>
        <dbReference type="ARBA" id="ARBA00023002"/>
    </source>
</evidence>
<feature type="domain" description="Pyridine nucleotide-disulphide oxidoreductase dimerisation" evidence="7">
    <location>
        <begin position="182"/>
        <end position="290"/>
    </location>
</feature>
<accession>A0A382RRX0</accession>
<evidence type="ECO:0000313" key="9">
    <source>
        <dbReference type="EMBL" id="SVC99817.1"/>
    </source>
</evidence>
<sequence length="301" mass="32226">ITSKEAMALEKQPKSLAIIGAGAIGVEFAHFYNSFGTDVTLIEALPNILPIEDEAISQELEKLFKKRTMNIYTGTQVRNIEKEKSKVIIHLESGETVIAEKALISIGVEGNIEELGLETCKVSVDNGCIQVNEFMETSVPNIYAIGDVAGPPWLAHVASAEGITAVEHLAGLNPESMQYNNIPGCTYCYPEVASVGLTEKKAVAKGYKIKVGTFPFKGLGKAMAVGETDGFVKVIYDAKYGEMLGCHIIGAEATNLISEAVIARSLESTLHAVLKTIHPHPTLSEAIMEATADAIGEAIHI</sequence>
<evidence type="ECO:0000259" key="8">
    <source>
        <dbReference type="Pfam" id="PF07992"/>
    </source>
</evidence>
<dbReference type="GO" id="GO:0006103">
    <property type="term" value="P:2-oxoglutarate metabolic process"/>
    <property type="evidence" value="ECO:0007669"/>
    <property type="project" value="TreeGrafter"/>
</dbReference>
<dbReference type="Pfam" id="PF07992">
    <property type="entry name" value="Pyr_redox_2"/>
    <property type="match status" value="1"/>
</dbReference>
<dbReference type="InterPro" id="IPR016156">
    <property type="entry name" value="FAD/NAD-linked_Rdtase_dimer_sf"/>
</dbReference>
<dbReference type="SUPFAM" id="SSF51905">
    <property type="entry name" value="FAD/NAD(P)-binding domain"/>
    <property type="match status" value="1"/>
</dbReference>
<evidence type="ECO:0000256" key="4">
    <source>
        <dbReference type="ARBA" id="ARBA00022827"/>
    </source>
</evidence>
<feature type="domain" description="FAD/NAD(P)-binding" evidence="8">
    <location>
        <begin position="1"/>
        <end position="162"/>
    </location>
</feature>
<dbReference type="GO" id="GO:0004148">
    <property type="term" value="F:dihydrolipoyl dehydrogenase (NADH) activity"/>
    <property type="evidence" value="ECO:0007669"/>
    <property type="project" value="TreeGrafter"/>
</dbReference>
<evidence type="ECO:0000256" key="6">
    <source>
        <dbReference type="ARBA" id="ARBA00023027"/>
    </source>
</evidence>
<evidence type="ECO:0008006" key="10">
    <source>
        <dbReference type="Google" id="ProtNLM"/>
    </source>
</evidence>
<dbReference type="InterPro" id="IPR050151">
    <property type="entry name" value="Class-I_Pyr_Nuc-Dis_Oxidored"/>
</dbReference>
<dbReference type="PANTHER" id="PTHR22912:SF217">
    <property type="entry name" value="DIHYDROLIPOYL DEHYDROGENASE"/>
    <property type="match status" value="1"/>
</dbReference>
<reference evidence="9" key="1">
    <citation type="submission" date="2018-05" db="EMBL/GenBank/DDBJ databases">
        <authorList>
            <person name="Lanie J.A."/>
            <person name="Ng W.-L."/>
            <person name="Kazmierczak K.M."/>
            <person name="Andrzejewski T.M."/>
            <person name="Davidsen T.M."/>
            <person name="Wayne K.J."/>
            <person name="Tettelin H."/>
            <person name="Glass J.I."/>
            <person name="Rusch D."/>
            <person name="Podicherti R."/>
            <person name="Tsui H.-C.T."/>
            <person name="Winkler M.E."/>
        </authorList>
    </citation>
    <scope>NUCLEOTIDE SEQUENCE</scope>
</reference>
<dbReference type="EMBL" id="UINC01123380">
    <property type="protein sequence ID" value="SVC99817.1"/>
    <property type="molecule type" value="Genomic_DNA"/>
</dbReference>
<evidence type="ECO:0000259" key="7">
    <source>
        <dbReference type="Pfam" id="PF02852"/>
    </source>
</evidence>
<organism evidence="9">
    <name type="scientific">marine metagenome</name>
    <dbReference type="NCBI Taxonomy" id="408172"/>
    <lineage>
        <taxon>unclassified sequences</taxon>
        <taxon>metagenomes</taxon>
        <taxon>ecological metagenomes</taxon>
    </lineage>
</organism>
<dbReference type="SUPFAM" id="SSF55424">
    <property type="entry name" value="FAD/NAD-linked reductases, dimerisation (C-terminal) domain"/>
    <property type="match status" value="1"/>
</dbReference>
<dbReference type="Gene3D" id="3.30.390.30">
    <property type="match status" value="1"/>
</dbReference>